<evidence type="ECO:0000313" key="2">
    <source>
        <dbReference type="Proteomes" id="UP000199205"/>
    </source>
</evidence>
<organism evidence="1 2">
    <name type="scientific">Rhizobium lusitanum</name>
    <dbReference type="NCBI Taxonomy" id="293958"/>
    <lineage>
        <taxon>Bacteria</taxon>
        <taxon>Pseudomonadati</taxon>
        <taxon>Pseudomonadota</taxon>
        <taxon>Alphaproteobacteria</taxon>
        <taxon>Hyphomicrobiales</taxon>
        <taxon>Rhizobiaceae</taxon>
        <taxon>Rhizobium/Agrobacterium group</taxon>
        <taxon>Rhizobium</taxon>
    </lineage>
</organism>
<dbReference type="EMBL" id="FMAF01000015">
    <property type="protein sequence ID" value="SCB42298.1"/>
    <property type="molecule type" value="Genomic_DNA"/>
</dbReference>
<gene>
    <name evidence="1" type="ORF">GA0061101_11571</name>
</gene>
<reference evidence="1 2" key="1">
    <citation type="submission" date="2016-08" db="EMBL/GenBank/DDBJ databases">
        <authorList>
            <person name="Seilhamer J.J."/>
        </authorList>
    </citation>
    <scope>NUCLEOTIDE SEQUENCE [LARGE SCALE GENOMIC DNA]</scope>
    <source>
        <strain evidence="1 2">P1-7</strain>
    </source>
</reference>
<proteinExistence type="predicted"/>
<evidence type="ECO:0000313" key="1">
    <source>
        <dbReference type="EMBL" id="SCB42298.1"/>
    </source>
</evidence>
<dbReference type="Proteomes" id="UP000199205">
    <property type="component" value="Unassembled WGS sequence"/>
</dbReference>
<protein>
    <submittedName>
        <fullName evidence="1">Uncharacterized protein</fullName>
    </submittedName>
</protein>
<dbReference type="AlphaFoldDB" id="A0A1C3WQR6"/>
<accession>A0A1C3WQR6</accession>
<sequence>MREVCFKIKRCLGYCCTNSDMADIERVSSLIKRRVTAIWSKRYYQMSELTEASAAIGLVIALWASGG</sequence>
<name>A0A1C3WQR6_9HYPH</name>